<protein>
    <recommendedName>
        <fullName evidence="4">DUF4252 domain-containing protein</fullName>
    </recommendedName>
</protein>
<feature type="chain" id="PRO_5045359815" description="DUF4252 domain-containing protein" evidence="1">
    <location>
        <begin position="22"/>
        <end position="136"/>
    </location>
</feature>
<evidence type="ECO:0000256" key="1">
    <source>
        <dbReference type="SAM" id="SignalP"/>
    </source>
</evidence>
<dbReference type="EMBL" id="BAABIQ010000031">
    <property type="protein sequence ID" value="GAA4791974.1"/>
    <property type="molecule type" value="Genomic_DNA"/>
</dbReference>
<accession>A0ABP9BBR4</accession>
<proteinExistence type="predicted"/>
<reference evidence="3" key="1">
    <citation type="journal article" date="2019" name="Int. J. Syst. Evol. Microbiol.">
        <title>The Global Catalogue of Microorganisms (GCM) 10K type strain sequencing project: providing services to taxonomists for standard genome sequencing and annotation.</title>
        <authorList>
            <consortium name="The Broad Institute Genomics Platform"/>
            <consortium name="The Broad Institute Genome Sequencing Center for Infectious Disease"/>
            <person name="Wu L."/>
            <person name="Ma J."/>
        </authorList>
    </citation>
    <scope>NUCLEOTIDE SEQUENCE [LARGE SCALE GENOMIC DNA]</scope>
    <source>
        <strain evidence="3">JCM 18200</strain>
    </source>
</reference>
<evidence type="ECO:0000313" key="3">
    <source>
        <dbReference type="Proteomes" id="UP001501411"/>
    </source>
</evidence>
<dbReference type="Proteomes" id="UP001501411">
    <property type="component" value="Unassembled WGS sequence"/>
</dbReference>
<keyword evidence="1" id="KW-0732">Signal</keyword>
<gene>
    <name evidence="2" type="ORF">GCM10023231_19890</name>
</gene>
<dbReference type="RefSeq" id="WP_345231619.1">
    <property type="nucleotide sequence ID" value="NZ_BAABIQ010000031.1"/>
</dbReference>
<feature type="signal peptide" evidence="1">
    <location>
        <begin position="1"/>
        <end position="21"/>
    </location>
</feature>
<organism evidence="2 3">
    <name type="scientific">Olivibacter ginsenosidimutans</name>
    <dbReference type="NCBI Taxonomy" id="1176537"/>
    <lineage>
        <taxon>Bacteria</taxon>
        <taxon>Pseudomonadati</taxon>
        <taxon>Bacteroidota</taxon>
        <taxon>Sphingobacteriia</taxon>
        <taxon>Sphingobacteriales</taxon>
        <taxon>Sphingobacteriaceae</taxon>
        <taxon>Olivibacter</taxon>
    </lineage>
</organism>
<name>A0ABP9BBR4_9SPHI</name>
<comment type="caution">
    <text evidence="2">The sequence shown here is derived from an EMBL/GenBank/DDBJ whole genome shotgun (WGS) entry which is preliminary data.</text>
</comment>
<keyword evidence="3" id="KW-1185">Reference proteome</keyword>
<evidence type="ECO:0000313" key="2">
    <source>
        <dbReference type="EMBL" id="GAA4791974.1"/>
    </source>
</evidence>
<sequence length="136" mass="14444">MKTKFILLSLLCLGIVYQSWAQSPVKSTAKSQVRPLTGVSKADQEAIKQLAGDQFNVSFTGNTAIFTEKVKLTDVRVSGGKQLGGIGNVAVVVLDTDVASIGSLVKGSGSINMGVLSSRLKAQNIRQISAIMQKYQ</sequence>
<evidence type="ECO:0008006" key="4">
    <source>
        <dbReference type="Google" id="ProtNLM"/>
    </source>
</evidence>